<feature type="compositionally biased region" description="Basic and acidic residues" evidence="2">
    <location>
        <begin position="57"/>
        <end position="69"/>
    </location>
</feature>
<protein>
    <recommendedName>
        <fullName evidence="5">Phage scaffold protein</fullName>
    </recommendedName>
</protein>
<sequence>MKRKKLIMNLQLFGVLSNPYSRRFMAPDTGDGVAGAAGTGEGDTSTGTGEGENGAGDGKDGSEQTFDDVLKDKKYQSEFDKRVSKALETAKTKWETEYNQKLEEAKTEAEKLAAMTANEKAKYEAQKAKDAEEKRVAELNDNLAKREKEITTRELKITSAETLADKNLPIELVEVLHYESAESCQKSIEAIEKAWVKAQGSWQQAVEKAVNDKLRGGKPPKAGLGNENTLEAQIARAMRGQ</sequence>
<evidence type="ECO:0008006" key="5">
    <source>
        <dbReference type="Google" id="ProtNLM"/>
    </source>
</evidence>
<feature type="coiled-coil region" evidence="1">
    <location>
        <begin position="95"/>
        <end position="149"/>
    </location>
</feature>
<dbReference type="EMBL" id="FQXU01000013">
    <property type="protein sequence ID" value="SHI36103.1"/>
    <property type="molecule type" value="Genomic_DNA"/>
</dbReference>
<evidence type="ECO:0000256" key="1">
    <source>
        <dbReference type="SAM" id="Coils"/>
    </source>
</evidence>
<organism evidence="3 4">
    <name type="scientific">Clostridium intestinale DSM 6191</name>
    <dbReference type="NCBI Taxonomy" id="1121320"/>
    <lineage>
        <taxon>Bacteria</taxon>
        <taxon>Bacillati</taxon>
        <taxon>Bacillota</taxon>
        <taxon>Clostridia</taxon>
        <taxon>Eubacteriales</taxon>
        <taxon>Clostridiaceae</taxon>
        <taxon>Clostridium</taxon>
    </lineage>
</organism>
<keyword evidence="1" id="KW-0175">Coiled coil</keyword>
<evidence type="ECO:0000313" key="3">
    <source>
        <dbReference type="EMBL" id="SHI36103.1"/>
    </source>
</evidence>
<feature type="compositionally biased region" description="Gly residues" evidence="2">
    <location>
        <begin position="32"/>
        <end position="41"/>
    </location>
</feature>
<dbReference type="RefSeq" id="WP_073021878.1">
    <property type="nucleotide sequence ID" value="NZ_FQXU01000013.1"/>
</dbReference>
<gene>
    <name evidence="3" type="ORF">SAMN02745941_03670</name>
</gene>
<reference evidence="3 4" key="1">
    <citation type="submission" date="2016-11" db="EMBL/GenBank/DDBJ databases">
        <authorList>
            <person name="Jaros S."/>
            <person name="Januszkiewicz K."/>
            <person name="Wedrychowicz H."/>
        </authorList>
    </citation>
    <scope>NUCLEOTIDE SEQUENCE [LARGE SCALE GENOMIC DNA]</scope>
    <source>
        <strain evidence="3 4">DSM 6191</strain>
    </source>
</reference>
<proteinExistence type="predicted"/>
<dbReference type="AlphaFoldDB" id="A0A1M6AIR0"/>
<dbReference type="Proteomes" id="UP000184241">
    <property type="component" value="Unassembled WGS sequence"/>
</dbReference>
<dbReference type="Pfam" id="PF14265">
    <property type="entry name" value="DUF4355"/>
    <property type="match status" value="1"/>
</dbReference>
<evidence type="ECO:0000256" key="2">
    <source>
        <dbReference type="SAM" id="MobiDB-lite"/>
    </source>
</evidence>
<accession>A0A1M6AIR0</accession>
<evidence type="ECO:0000313" key="4">
    <source>
        <dbReference type="Proteomes" id="UP000184241"/>
    </source>
</evidence>
<dbReference type="InterPro" id="IPR025580">
    <property type="entry name" value="Gp46"/>
</dbReference>
<feature type="region of interest" description="Disordered" evidence="2">
    <location>
        <begin position="24"/>
        <end position="69"/>
    </location>
</feature>
<name>A0A1M6AIR0_9CLOT</name>